<protein>
    <recommendedName>
        <fullName evidence="1">Putative auto-transporter adhesin head GIN domain-containing protein</fullName>
    </recommendedName>
</protein>
<keyword evidence="3" id="KW-1185">Reference proteome</keyword>
<dbReference type="EMBL" id="OU015584">
    <property type="protein sequence ID" value="CAG5080573.1"/>
    <property type="molecule type" value="Genomic_DNA"/>
</dbReference>
<proteinExistence type="predicted"/>
<sequence length="239" mass="26634">MKWLSLIILTLLISACEKENRCFDQPGELTTITRTINSTYKTISIYDDLNVNFLNDSLSYVAITGGKNMVNNVVLSESGSHLTLSNDNKCLFMSNQDEIQITVHYSSMEELLLFGYGVIEITDKIQHNLHISGYDCYSTIALSLNNDSTTIALEGSPQITAEGQSQYLYAYCIGSGNYHLENLATQTCHGHNKSIGDFHLKASKAYILELRSRGDIYLADTTGTTRFITQTGEGSIYYE</sequence>
<dbReference type="KEGG" id="ptan:CRYO30217_01381"/>
<organism evidence="2 3">
    <name type="scientific">Parvicella tangerina</name>
    <dbReference type="NCBI Taxonomy" id="2829795"/>
    <lineage>
        <taxon>Bacteria</taxon>
        <taxon>Pseudomonadati</taxon>
        <taxon>Bacteroidota</taxon>
        <taxon>Flavobacteriia</taxon>
        <taxon>Flavobacteriales</taxon>
        <taxon>Parvicellaceae</taxon>
        <taxon>Parvicella</taxon>
    </lineage>
</organism>
<dbReference type="Pfam" id="PF10988">
    <property type="entry name" value="DUF2807"/>
    <property type="match status" value="1"/>
</dbReference>
<dbReference type="AlphaFoldDB" id="A0A916NAF0"/>
<name>A0A916NAF0_9FLAO</name>
<evidence type="ECO:0000313" key="2">
    <source>
        <dbReference type="EMBL" id="CAG5080573.1"/>
    </source>
</evidence>
<accession>A0A916NAF0</accession>
<reference evidence="2" key="1">
    <citation type="submission" date="2021-04" db="EMBL/GenBank/DDBJ databases">
        <authorList>
            <person name="Rodrigo-Torres L."/>
            <person name="Arahal R. D."/>
            <person name="Lucena T."/>
        </authorList>
    </citation>
    <scope>NUCLEOTIDE SEQUENCE</scope>
    <source>
        <strain evidence="2">AS29M-1</strain>
    </source>
</reference>
<dbReference type="Proteomes" id="UP000683507">
    <property type="component" value="Chromosome"/>
</dbReference>
<gene>
    <name evidence="2" type="ORF">CRYO30217_01381</name>
</gene>
<dbReference type="PROSITE" id="PS51257">
    <property type="entry name" value="PROKAR_LIPOPROTEIN"/>
    <property type="match status" value="1"/>
</dbReference>
<evidence type="ECO:0000259" key="1">
    <source>
        <dbReference type="Pfam" id="PF10988"/>
    </source>
</evidence>
<evidence type="ECO:0000313" key="3">
    <source>
        <dbReference type="Proteomes" id="UP000683507"/>
    </source>
</evidence>
<dbReference type="InterPro" id="IPR021255">
    <property type="entry name" value="DUF2807"/>
</dbReference>
<feature type="domain" description="Putative auto-transporter adhesin head GIN" evidence="1">
    <location>
        <begin position="40"/>
        <end position="218"/>
    </location>
</feature>
<dbReference type="RefSeq" id="WP_258541582.1">
    <property type="nucleotide sequence ID" value="NZ_OU015584.1"/>
</dbReference>
<dbReference type="Gene3D" id="2.160.20.120">
    <property type="match status" value="1"/>
</dbReference>